<dbReference type="PANTHER" id="PTHR45722">
    <property type="entry name" value="60S RIBOSOMAL PROTEIN L35"/>
    <property type="match status" value="1"/>
</dbReference>
<keyword evidence="4" id="KW-0687">Ribonucleoprotein</keyword>
<name>A0AA40LIT3_CNENI</name>
<dbReference type="PANTHER" id="PTHR45722:SF2">
    <property type="entry name" value="LARGE RIBOSOMAL SUBUNIT PROTEIN UL29-RELATED"/>
    <property type="match status" value="1"/>
</dbReference>
<evidence type="ECO:0000256" key="7">
    <source>
        <dbReference type="SAM" id="Coils"/>
    </source>
</evidence>
<dbReference type="Pfam" id="PF00831">
    <property type="entry name" value="Ribosomal_L29"/>
    <property type="match status" value="1"/>
</dbReference>
<dbReference type="Proteomes" id="UP001177744">
    <property type="component" value="Unassembled WGS sequence"/>
</dbReference>
<evidence type="ECO:0000256" key="6">
    <source>
        <dbReference type="ARBA" id="ARBA00035334"/>
    </source>
</evidence>
<dbReference type="NCBIfam" id="TIGR00012">
    <property type="entry name" value="L29"/>
    <property type="match status" value="1"/>
</dbReference>
<dbReference type="GO" id="GO:0022625">
    <property type="term" value="C:cytosolic large ribosomal subunit"/>
    <property type="evidence" value="ECO:0007669"/>
    <property type="project" value="InterPro"/>
</dbReference>
<dbReference type="GO" id="GO:0003735">
    <property type="term" value="F:structural constituent of ribosome"/>
    <property type="evidence" value="ECO:0007669"/>
    <property type="project" value="InterPro"/>
</dbReference>
<evidence type="ECO:0000256" key="1">
    <source>
        <dbReference type="ARBA" id="ARBA00009254"/>
    </source>
</evidence>
<dbReference type="EMBL" id="JAULJE010000014">
    <property type="protein sequence ID" value="KAK1335101.1"/>
    <property type="molecule type" value="Genomic_DNA"/>
</dbReference>
<evidence type="ECO:0000313" key="9">
    <source>
        <dbReference type="Proteomes" id="UP001177744"/>
    </source>
</evidence>
<dbReference type="HAMAP" id="MF_00374">
    <property type="entry name" value="Ribosomal_uL29"/>
    <property type="match status" value="1"/>
</dbReference>
<sequence>MAKIRARDLHGKKDKLLKQLDGLKAELSQLRGAKGTGGAASKLPKIRVVRRSVARVLTVINQTQEDNLREFYKRKKRKPLGLWPKKAQTMLRGSAA</sequence>
<gene>
    <name evidence="8" type="ORF">QTO34_004681</name>
</gene>
<dbReference type="InterPro" id="IPR018254">
    <property type="entry name" value="Ribosomal_uL29_CS"/>
</dbReference>
<organism evidence="8 9">
    <name type="scientific">Cnephaeus nilssonii</name>
    <name type="common">Northern bat</name>
    <name type="synonym">Eptesicus nilssonii</name>
    <dbReference type="NCBI Taxonomy" id="3371016"/>
    <lineage>
        <taxon>Eukaryota</taxon>
        <taxon>Metazoa</taxon>
        <taxon>Chordata</taxon>
        <taxon>Craniata</taxon>
        <taxon>Vertebrata</taxon>
        <taxon>Euteleostomi</taxon>
        <taxon>Mammalia</taxon>
        <taxon>Eutheria</taxon>
        <taxon>Laurasiatheria</taxon>
        <taxon>Chiroptera</taxon>
        <taxon>Yangochiroptera</taxon>
        <taxon>Vespertilionidae</taxon>
        <taxon>Cnephaeus</taxon>
    </lineage>
</organism>
<dbReference type="InterPro" id="IPR045059">
    <property type="entry name" value="Ribosomal_uL29_euk"/>
</dbReference>
<dbReference type="GO" id="GO:0006412">
    <property type="term" value="P:translation"/>
    <property type="evidence" value="ECO:0007669"/>
    <property type="project" value="InterPro"/>
</dbReference>
<dbReference type="GO" id="GO:0000463">
    <property type="term" value="P:maturation of LSU-rRNA from tricistronic rRNA transcript (SSU-rRNA, 5.8S rRNA, LSU-rRNA)"/>
    <property type="evidence" value="ECO:0007669"/>
    <property type="project" value="InterPro"/>
</dbReference>
<dbReference type="SUPFAM" id="SSF46561">
    <property type="entry name" value="Ribosomal protein L29 (L29p)"/>
    <property type="match status" value="1"/>
</dbReference>
<comment type="subunit">
    <text evidence="2">Component of the large ribosomal subunit.</text>
</comment>
<dbReference type="AlphaFoldDB" id="A0AA40LIT3"/>
<keyword evidence="9" id="KW-1185">Reference proteome</keyword>
<proteinExistence type="inferred from homology"/>
<feature type="coiled-coil region" evidence="7">
    <location>
        <begin position="6"/>
        <end position="33"/>
    </location>
</feature>
<reference evidence="8" key="1">
    <citation type="submission" date="2023-06" db="EMBL/GenBank/DDBJ databases">
        <title>Reference genome for the Northern bat (Eptesicus nilssonii), a most northern bat species.</title>
        <authorList>
            <person name="Laine V.N."/>
            <person name="Pulliainen A.T."/>
            <person name="Lilley T.M."/>
        </authorList>
    </citation>
    <scope>NUCLEOTIDE SEQUENCE</scope>
    <source>
        <strain evidence="8">BLF_Eptnil</strain>
        <tissue evidence="8">Kidney</tissue>
    </source>
</reference>
<comment type="similarity">
    <text evidence="1">Belongs to the universal ribosomal protein uL29 family.</text>
</comment>
<keyword evidence="3" id="KW-0689">Ribosomal protein</keyword>
<dbReference type="InterPro" id="IPR036049">
    <property type="entry name" value="Ribosomal_uL29_sf"/>
</dbReference>
<comment type="caution">
    <text evidence="8">The sequence shown here is derived from an EMBL/GenBank/DDBJ whole genome shotgun (WGS) entry which is preliminary data.</text>
</comment>
<dbReference type="InterPro" id="IPR001854">
    <property type="entry name" value="Ribosomal_uL29"/>
</dbReference>
<protein>
    <recommendedName>
        <fullName evidence="5">Large ribosomal subunit protein uL29</fullName>
    </recommendedName>
    <alternativeName>
        <fullName evidence="6">60S ribosomal protein L35</fullName>
    </alternativeName>
</protein>
<evidence type="ECO:0000256" key="5">
    <source>
        <dbReference type="ARBA" id="ARBA00035204"/>
    </source>
</evidence>
<dbReference type="PROSITE" id="PS00579">
    <property type="entry name" value="RIBOSOMAL_L29"/>
    <property type="match status" value="1"/>
</dbReference>
<accession>A0AA40LIT3</accession>
<evidence type="ECO:0000256" key="4">
    <source>
        <dbReference type="ARBA" id="ARBA00023274"/>
    </source>
</evidence>
<evidence type="ECO:0000256" key="2">
    <source>
        <dbReference type="ARBA" id="ARBA00011133"/>
    </source>
</evidence>
<keyword evidence="7" id="KW-0175">Coiled coil</keyword>
<evidence type="ECO:0000256" key="3">
    <source>
        <dbReference type="ARBA" id="ARBA00022980"/>
    </source>
</evidence>
<dbReference type="GO" id="GO:0003729">
    <property type="term" value="F:mRNA binding"/>
    <property type="evidence" value="ECO:0007669"/>
    <property type="project" value="TreeGrafter"/>
</dbReference>
<dbReference type="Gene3D" id="1.10.287.310">
    <property type="match status" value="1"/>
</dbReference>
<evidence type="ECO:0000313" key="8">
    <source>
        <dbReference type="EMBL" id="KAK1335101.1"/>
    </source>
</evidence>
<dbReference type="FunFam" id="1.10.287.310:FF:000002">
    <property type="entry name" value="60S ribosomal protein L35"/>
    <property type="match status" value="1"/>
</dbReference>